<keyword evidence="3" id="KW-1185">Reference proteome</keyword>
<sequence length="123" mass="12572">MSHPVVHFEIVGGNAAALHAYYAQLFGWRIEPGGPAGYGVVRPGGPDGITGGIGSGDGGSRHVTVYVEVPDVGAALDRAEELGGRRIFGPDTVPGTNLELGQFADPEGHVIGLQASPTDGIRS</sequence>
<dbReference type="InterPro" id="IPR029068">
    <property type="entry name" value="Glyas_Bleomycin-R_OHBP_Dase"/>
</dbReference>
<dbReference type="InterPro" id="IPR037523">
    <property type="entry name" value="VOC_core"/>
</dbReference>
<dbReference type="Gene3D" id="3.10.180.10">
    <property type="entry name" value="2,3-Dihydroxybiphenyl 1,2-Dioxygenase, domain 1"/>
    <property type="match status" value="1"/>
</dbReference>
<protein>
    <submittedName>
        <fullName evidence="2">VOC family protein</fullName>
    </submittedName>
</protein>
<dbReference type="Pfam" id="PF18029">
    <property type="entry name" value="Glyoxalase_6"/>
    <property type="match status" value="1"/>
</dbReference>
<dbReference type="PROSITE" id="PS51819">
    <property type="entry name" value="VOC"/>
    <property type="match status" value="1"/>
</dbReference>
<reference evidence="3" key="1">
    <citation type="journal article" date="2019" name="Int. J. Syst. Evol. Microbiol.">
        <title>The Global Catalogue of Microorganisms (GCM) 10K type strain sequencing project: providing services to taxonomists for standard genome sequencing and annotation.</title>
        <authorList>
            <consortium name="The Broad Institute Genomics Platform"/>
            <consortium name="The Broad Institute Genome Sequencing Center for Infectious Disease"/>
            <person name="Wu L."/>
            <person name="Ma J."/>
        </authorList>
    </citation>
    <scope>NUCLEOTIDE SEQUENCE [LARGE SCALE GENOMIC DNA]</scope>
    <source>
        <strain evidence="3">CGMCC 4.7241</strain>
    </source>
</reference>
<feature type="domain" description="VOC" evidence="1">
    <location>
        <begin position="4"/>
        <end position="116"/>
    </location>
</feature>
<dbReference type="RefSeq" id="WP_205121486.1">
    <property type="nucleotide sequence ID" value="NZ_JAFBCM010000001.1"/>
</dbReference>
<proteinExistence type="predicted"/>
<name>A0ABV7YGT1_9ACTN</name>
<gene>
    <name evidence="2" type="ORF">ACFOUW_27205</name>
</gene>
<dbReference type="EMBL" id="JBHRZH010000027">
    <property type="protein sequence ID" value="MFC3764555.1"/>
    <property type="molecule type" value="Genomic_DNA"/>
</dbReference>
<organism evidence="2 3">
    <name type="scientific">Tenggerimyces flavus</name>
    <dbReference type="NCBI Taxonomy" id="1708749"/>
    <lineage>
        <taxon>Bacteria</taxon>
        <taxon>Bacillati</taxon>
        <taxon>Actinomycetota</taxon>
        <taxon>Actinomycetes</taxon>
        <taxon>Propionibacteriales</taxon>
        <taxon>Nocardioidaceae</taxon>
        <taxon>Tenggerimyces</taxon>
    </lineage>
</organism>
<evidence type="ECO:0000313" key="2">
    <source>
        <dbReference type="EMBL" id="MFC3764555.1"/>
    </source>
</evidence>
<evidence type="ECO:0000259" key="1">
    <source>
        <dbReference type="PROSITE" id="PS51819"/>
    </source>
</evidence>
<dbReference type="SUPFAM" id="SSF54593">
    <property type="entry name" value="Glyoxalase/Bleomycin resistance protein/Dihydroxybiphenyl dioxygenase"/>
    <property type="match status" value="1"/>
</dbReference>
<evidence type="ECO:0000313" key="3">
    <source>
        <dbReference type="Proteomes" id="UP001595699"/>
    </source>
</evidence>
<dbReference type="InterPro" id="IPR041581">
    <property type="entry name" value="Glyoxalase_6"/>
</dbReference>
<dbReference type="Proteomes" id="UP001595699">
    <property type="component" value="Unassembled WGS sequence"/>
</dbReference>
<accession>A0ABV7YGT1</accession>
<comment type="caution">
    <text evidence="2">The sequence shown here is derived from an EMBL/GenBank/DDBJ whole genome shotgun (WGS) entry which is preliminary data.</text>
</comment>